<reference evidence="2 3" key="1">
    <citation type="submission" date="2019-06" db="EMBL/GenBank/DDBJ databases">
        <title>Genome Sequence of the Brown Rot Fungal Pathogen Monilinia fructicola.</title>
        <authorList>
            <person name="De Miccolis Angelini R.M."/>
            <person name="Landi L."/>
            <person name="Abate D."/>
            <person name="Pollastro S."/>
            <person name="Romanazzi G."/>
            <person name="Faretra F."/>
        </authorList>
    </citation>
    <scope>NUCLEOTIDE SEQUENCE [LARGE SCALE GENOMIC DNA]</scope>
    <source>
        <strain evidence="2 3">Mfrc123</strain>
    </source>
</reference>
<evidence type="ECO:0000256" key="1">
    <source>
        <dbReference type="SAM" id="MobiDB-lite"/>
    </source>
</evidence>
<feature type="compositionally biased region" description="Basic and acidic residues" evidence="1">
    <location>
        <begin position="59"/>
        <end position="71"/>
    </location>
</feature>
<feature type="region of interest" description="Disordered" evidence="1">
    <location>
        <begin position="48"/>
        <end position="71"/>
    </location>
</feature>
<accession>A0A5M9JM10</accession>
<dbReference type="Proteomes" id="UP000322873">
    <property type="component" value="Unassembled WGS sequence"/>
</dbReference>
<evidence type="ECO:0000313" key="3">
    <source>
        <dbReference type="Proteomes" id="UP000322873"/>
    </source>
</evidence>
<proteinExistence type="predicted"/>
<name>A0A5M9JM10_MONFR</name>
<organism evidence="2 3">
    <name type="scientific">Monilinia fructicola</name>
    <name type="common">Brown rot fungus</name>
    <name type="synonym">Ciboria fructicola</name>
    <dbReference type="NCBI Taxonomy" id="38448"/>
    <lineage>
        <taxon>Eukaryota</taxon>
        <taxon>Fungi</taxon>
        <taxon>Dikarya</taxon>
        <taxon>Ascomycota</taxon>
        <taxon>Pezizomycotina</taxon>
        <taxon>Leotiomycetes</taxon>
        <taxon>Helotiales</taxon>
        <taxon>Sclerotiniaceae</taxon>
        <taxon>Monilinia</taxon>
    </lineage>
</organism>
<protein>
    <submittedName>
        <fullName evidence="2">Uncharacterized protein</fullName>
    </submittedName>
</protein>
<dbReference type="EMBL" id="VICG01000008">
    <property type="protein sequence ID" value="KAA8569029.1"/>
    <property type="molecule type" value="Genomic_DNA"/>
</dbReference>
<sequence>MLNPQIKKTYKKDQSIDPLENNRIHVFDSFTHPWIVLVQKSLRFGRWNHKSGTVDENGEERRGDEMRWMDG</sequence>
<evidence type="ECO:0000313" key="2">
    <source>
        <dbReference type="EMBL" id="KAA8569029.1"/>
    </source>
</evidence>
<gene>
    <name evidence="2" type="ORF">EYC84_000702</name>
</gene>
<dbReference type="AlphaFoldDB" id="A0A5M9JM10"/>
<comment type="caution">
    <text evidence="2">The sequence shown here is derived from an EMBL/GenBank/DDBJ whole genome shotgun (WGS) entry which is preliminary data.</text>
</comment>
<keyword evidence="3" id="KW-1185">Reference proteome</keyword>